<reference evidence="11" key="2">
    <citation type="submission" date="2025-09" db="UniProtKB">
        <authorList>
            <consortium name="Ensembl"/>
        </authorList>
    </citation>
    <scope>IDENTIFICATION</scope>
</reference>
<evidence type="ECO:0000256" key="8">
    <source>
        <dbReference type="ARBA" id="ARBA00047899"/>
    </source>
</evidence>
<evidence type="ECO:0000256" key="1">
    <source>
        <dbReference type="ARBA" id="ARBA00010886"/>
    </source>
</evidence>
<keyword evidence="4" id="KW-0808">Transferase</keyword>
<evidence type="ECO:0000256" key="3">
    <source>
        <dbReference type="ARBA" id="ARBA00022527"/>
    </source>
</evidence>
<dbReference type="AlphaFoldDB" id="A0A3B3QF08"/>
<dbReference type="Ensembl" id="ENSPKIT00000029349.1">
    <property type="protein sequence ID" value="ENSPKIP00000005352.1"/>
    <property type="gene ID" value="ENSPKIG00000022055.1"/>
</dbReference>
<evidence type="ECO:0000313" key="12">
    <source>
        <dbReference type="Proteomes" id="UP000261540"/>
    </source>
</evidence>
<feature type="domain" description="Protein kinase" evidence="10">
    <location>
        <begin position="28"/>
        <end position="286"/>
    </location>
</feature>
<evidence type="ECO:0000259" key="10">
    <source>
        <dbReference type="PROSITE" id="PS50011"/>
    </source>
</evidence>
<dbReference type="Gene3D" id="1.10.510.10">
    <property type="entry name" value="Transferase(Phosphotransferase) domain 1"/>
    <property type="match status" value="1"/>
</dbReference>
<dbReference type="PANTHER" id="PTHR44899">
    <property type="entry name" value="CAMK FAMILY PROTEIN KINASE"/>
    <property type="match status" value="1"/>
</dbReference>
<evidence type="ECO:0000256" key="5">
    <source>
        <dbReference type="ARBA" id="ARBA00022741"/>
    </source>
</evidence>
<dbReference type="STRING" id="1676925.ENSPKIP00000005352"/>
<protein>
    <recommendedName>
        <fullName evidence="2">non-specific serine/threonine protein kinase</fullName>
        <ecNumber evidence="2">2.7.11.1</ecNumber>
    </recommendedName>
</protein>
<dbReference type="InterPro" id="IPR051131">
    <property type="entry name" value="NEK_Ser/Thr_kinase_NIMA"/>
</dbReference>
<sequence>MPKFQEQEVQPASGQKLRHRACLRAQRYCIQAKLGRGSFGTVFLVRDTEVAEGEYLKVLKEVPVGDLNPDETMQVQTEAQLLAQLHHPSILKFYNSFLEKDIFCIITEYCEDGDLDCRLEELRQAGARLPESQVAEWLVQLLLGVHYMHQRKILHRDLKAKNIFLKKNIVKIGDFGVSRLLNGSCDLATTFTGTPFYMSPEVLSHHGYNSKSDIWSLGCVLYEMCSLERAFKGHSFLSVVMKILEGPVPSLPQSYSKELGAILEGMLSKDPAVRPSAADLLKMSCIEENMQSIRLKICSKAQKCERHAGAMQKTVPLGHSDMQKMTPRERMRLKKLQAADEEANRLKHLAEEKYEENCRRMQELRCLHFQKVSVDVLSESTEATGSHITVQGGWSLGQLDVMGDQDPDALRLSELEGNVFCTTWFGVLQPIYYGCQCLSVRCITESLGTEAYHPEFYPTVTEIPVDPQKAEAYYNEDGFESCSEEDDEADEELTSGQDSDLEAMVSYMKNILGNPSTEVPDRGCPSPRTATTLDCTMAETRVQRIRESIQRKLGAAEFQTVYKYLKQARQQQESEAQVWENLGQLVDQPSNCFEVDQLLYCEDVLQKLREGHA</sequence>
<keyword evidence="7" id="KW-0067">ATP-binding</keyword>
<evidence type="ECO:0000256" key="6">
    <source>
        <dbReference type="ARBA" id="ARBA00022777"/>
    </source>
</evidence>
<dbReference type="PANTHER" id="PTHR44899:SF8">
    <property type="entry name" value="NIMA-RELATED KINASE 11"/>
    <property type="match status" value="1"/>
</dbReference>
<dbReference type="SMART" id="SM00220">
    <property type="entry name" value="S_TKc"/>
    <property type="match status" value="1"/>
</dbReference>
<comment type="catalytic activity">
    <reaction evidence="8">
        <text>L-threonyl-[protein] + ATP = O-phospho-L-threonyl-[protein] + ADP + H(+)</text>
        <dbReference type="Rhea" id="RHEA:46608"/>
        <dbReference type="Rhea" id="RHEA-COMP:11060"/>
        <dbReference type="Rhea" id="RHEA-COMP:11605"/>
        <dbReference type="ChEBI" id="CHEBI:15378"/>
        <dbReference type="ChEBI" id="CHEBI:30013"/>
        <dbReference type="ChEBI" id="CHEBI:30616"/>
        <dbReference type="ChEBI" id="CHEBI:61977"/>
        <dbReference type="ChEBI" id="CHEBI:456216"/>
        <dbReference type="EC" id="2.7.11.1"/>
    </reaction>
</comment>
<keyword evidence="5" id="KW-0547">Nucleotide-binding</keyword>
<evidence type="ECO:0000313" key="11">
    <source>
        <dbReference type="Ensembl" id="ENSPKIP00000005352.1"/>
    </source>
</evidence>
<dbReference type="InterPro" id="IPR011009">
    <property type="entry name" value="Kinase-like_dom_sf"/>
</dbReference>
<dbReference type="Proteomes" id="UP000261540">
    <property type="component" value="Unplaced"/>
</dbReference>
<accession>A0A3B3QF08</accession>
<keyword evidence="6" id="KW-0418">Kinase</keyword>
<keyword evidence="3" id="KW-0723">Serine/threonine-protein kinase</keyword>
<dbReference type="EC" id="2.7.11.1" evidence="2"/>
<keyword evidence="12" id="KW-1185">Reference proteome</keyword>
<dbReference type="GeneTree" id="ENSGT00940000160525"/>
<evidence type="ECO:0000256" key="4">
    <source>
        <dbReference type="ARBA" id="ARBA00022679"/>
    </source>
</evidence>
<name>A0A3B3QF08_9TELE</name>
<reference evidence="11" key="1">
    <citation type="submission" date="2025-08" db="UniProtKB">
        <authorList>
            <consortium name="Ensembl"/>
        </authorList>
    </citation>
    <scope>IDENTIFICATION</scope>
</reference>
<evidence type="ECO:0000256" key="2">
    <source>
        <dbReference type="ARBA" id="ARBA00012513"/>
    </source>
</evidence>
<dbReference type="SUPFAM" id="SSF56112">
    <property type="entry name" value="Protein kinase-like (PK-like)"/>
    <property type="match status" value="1"/>
</dbReference>
<comment type="similarity">
    <text evidence="1">Belongs to the protein kinase superfamily. NEK Ser/Thr protein kinase family. NIMA subfamily.</text>
</comment>
<evidence type="ECO:0000256" key="9">
    <source>
        <dbReference type="ARBA" id="ARBA00048679"/>
    </source>
</evidence>
<dbReference type="GO" id="GO:0004674">
    <property type="term" value="F:protein serine/threonine kinase activity"/>
    <property type="evidence" value="ECO:0007669"/>
    <property type="project" value="UniProtKB-KW"/>
</dbReference>
<comment type="catalytic activity">
    <reaction evidence="9">
        <text>L-seryl-[protein] + ATP = O-phospho-L-seryl-[protein] + ADP + H(+)</text>
        <dbReference type="Rhea" id="RHEA:17989"/>
        <dbReference type="Rhea" id="RHEA-COMP:9863"/>
        <dbReference type="Rhea" id="RHEA-COMP:11604"/>
        <dbReference type="ChEBI" id="CHEBI:15378"/>
        <dbReference type="ChEBI" id="CHEBI:29999"/>
        <dbReference type="ChEBI" id="CHEBI:30616"/>
        <dbReference type="ChEBI" id="CHEBI:83421"/>
        <dbReference type="ChEBI" id="CHEBI:456216"/>
        <dbReference type="EC" id="2.7.11.1"/>
    </reaction>
</comment>
<evidence type="ECO:0000256" key="7">
    <source>
        <dbReference type="ARBA" id="ARBA00022840"/>
    </source>
</evidence>
<dbReference type="PROSITE" id="PS50011">
    <property type="entry name" value="PROTEIN_KINASE_DOM"/>
    <property type="match status" value="1"/>
</dbReference>
<dbReference type="PROSITE" id="PS00108">
    <property type="entry name" value="PROTEIN_KINASE_ST"/>
    <property type="match status" value="1"/>
</dbReference>
<proteinExistence type="inferred from homology"/>
<dbReference type="Pfam" id="PF00069">
    <property type="entry name" value="Pkinase"/>
    <property type="match status" value="1"/>
</dbReference>
<dbReference type="InterPro" id="IPR008271">
    <property type="entry name" value="Ser/Thr_kinase_AS"/>
</dbReference>
<dbReference type="Gene3D" id="3.30.200.20">
    <property type="entry name" value="Phosphorylase Kinase, domain 1"/>
    <property type="match status" value="1"/>
</dbReference>
<dbReference type="GO" id="GO:0005524">
    <property type="term" value="F:ATP binding"/>
    <property type="evidence" value="ECO:0007669"/>
    <property type="project" value="UniProtKB-KW"/>
</dbReference>
<dbReference type="InterPro" id="IPR000719">
    <property type="entry name" value="Prot_kinase_dom"/>
</dbReference>
<organism evidence="11 12">
    <name type="scientific">Paramormyrops kingsleyae</name>
    <dbReference type="NCBI Taxonomy" id="1676925"/>
    <lineage>
        <taxon>Eukaryota</taxon>
        <taxon>Metazoa</taxon>
        <taxon>Chordata</taxon>
        <taxon>Craniata</taxon>
        <taxon>Vertebrata</taxon>
        <taxon>Euteleostomi</taxon>
        <taxon>Actinopterygii</taxon>
        <taxon>Neopterygii</taxon>
        <taxon>Teleostei</taxon>
        <taxon>Osteoglossocephala</taxon>
        <taxon>Osteoglossomorpha</taxon>
        <taxon>Osteoglossiformes</taxon>
        <taxon>Mormyridae</taxon>
        <taxon>Paramormyrops</taxon>
    </lineage>
</organism>